<dbReference type="EMBL" id="SGXA01000007">
    <property type="protein sequence ID" value="RZS63926.1"/>
    <property type="molecule type" value="Genomic_DNA"/>
</dbReference>
<keyword evidence="6" id="KW-1185">Reference proteome</keyword>
<dbReference type="PANTHER" id="PTHR46796:SF13">
    <property type="entry name" value="HTH-TYPE TRANSCRIPTIONAL ACTIVATOR RHAS"/>
    <property type="match status" value="1"/>
</dbReference>
<dbReference type="GO" id="GO:0043565">
    <property type="term" value="F:sequence-specific DNA binding"/>
    <property type="evidence" value="ECO:0007669"/>
    <property type="project" value="InterPro"/>
</dbReference>
<dbReference type="PANTHER" id="PTHR46796">
    <property type="entry name" value="HTH-TYPE TRANSCRIPTIONAL ACTIVATOR RHAS-RELATED"/>
    <property type="match status" value="1"/>
</dbReference>
<dbReference type="OrthoDB" id="655946at2"/>
<gene>
    <name evidence="5" type="ORF">EV199_6026</name>
</gene>
<dbReference type="Gene3D" id="1.10.10.60">
    <property type="entry name" value="Homeodomain-like"/>
    <property type="match status" value="1"/>
</dbReference>
<name>A0A4Q7M7D7_9BACT</name>
<evidence type="ECO:0000313" key="5">
    <source>
        <dbReference type="EMBL" id="RZS63926.1"/>
    </source>
</evidence>
<keyword evidence="1" id="KW-0805">Transcription regulation</keyword>
<evidence type="ECO:0000256" key="1">
    <source>
        <dbReference type="ARBA" id="ARBA00023015"/>
    </source>
</evidence>
<evidence type="ECO:0000313" key="6">
    <source>
        <dbReference type="Proteomes" id="UP000293874"/>
    </source>
</evidence>
<dbReference type="Pfam" id="PF12833">
    <property type="entry name" value="HTH_18"/>
    <property type="match status" value="1"/>
</dbReference>
<organism evidence="5 6">
    <name type="scientific">Pseudobacter ginsenosidimutans</name>
    <dbReference type="NCBI Taxonomy" id="661488"/>
    <lineage>
        <taxon>Bacteria</taxon>
        <taxon>Pseudomonadati</taxon>
        <taxon>Bacteroidota</taxon>
        <taxon>Chitinophagia</taxon>
        <taxon>Chitinophagales</taxon>
        <taxon>Chitinophagaceae</taxon>
        <taxon>Pseudobacter</taxon>
    </lineage>
</organism>
<keyword evidence="3" id="KW-0804">Transcription</keyword>
<dbReference type="PROSITE" id="PS01124">
    <property type="entry name" value="HTH_ARAC_FAMILY_2"/>
    <property type="match status" value="1"/>
</dbReference>
<comment type="caution">
    <text evidence="5">The sequence shown here is derived from an EMBL/GenBank/DDBJ whole genome shotgun (WGS) entry which is preliminary data.</text>
</comment>
<dbReference type="InterPro" id="IPR018060">
    <property type="entry name" value="HTH_AraC"/>
</dbReference>
<evidence type="ECO:0000256" key="3">
    <source>
        <dbReference type="ARBA" id="ARBA00023163"/>
    </source>
</evidence>
<dbReference type="GO" id="GO:0003700">
    <property type="term" value="F:DNA-binding transcription factor activity"/>
    <property type="evidence" value="ECO:0007669"/>
    <property type="project" value="InterPro"/>
</dbReference>
<feature type="domain" description="HTH araC/xylS-type" evidence="4">
    <location>
        <begin position="158"/>
        <end position="259"/>
    </location>
</feature>
<dbReference type="RefSeq" id="WP_130544497.1">
    <property type="nucleotide sequence ID" value="NZ_CP042431.1"/>
</dbReference>
<reference evidence="5 6" key="1">
    <citation type="submission" date="2019-02" db="EMBL/GenBank/DDBJ databases">
        <title>Genomic Encyclopedia of Type Strains, Phase IV (KMG-IV): sequencing the most valuable type-strain genomes for metagenomic binning, comparative biology and taxonomic classification.</title>
        <authorList>
            <person name="Goeker M."/>
        </authorList>
    </citation>
    <scope>NUCLEOTIDE SEQUENCE [LARGE SCALE GENOMIC DNA]</scope>
    <source>
        <strain evidence="5 6">DSM 18116</strain>
    </source>
</reference>
<dbReference type="SMART" id="SM00342">
    <property type="entry name" value="HTH_ARAC"/>
    <property type="match status" value="1"/>
</dbReference>
<dbReference type="InterPro" id="IPR009057">
    <property type="entry name" value="Homeodomain-like_sf"/>
</dbReference>
<evidence type="ECO:0000259" key="4">
    <source>
        <dbReference type="PROSITE" id="PS01124"/>
    </source>
</evidence>
<dbReference type="InterPro" id="IPR050204">
    <property type="entry name" value="AraC_XylS_family_regulators"/>
</dbReference>
<keyword evidence="2" id="KW-0238">DNA-binding</keyword>
<protein>
    <submittedName>
        <fullName evidence="5">Helix-turn-helix protein</fullName>
    </submittedName>
</protein>
<dbReference type="Proteomes" id="UP000293874">
    <property type="component" value="Unassembled WGS sequence"/>
</dbReference>
<sequence>MNVAFHKVHPALSQFVEVIMCVNRGVDDAGEFLQTSLPNHECFLSFEYETDFMVRTVKTNGFVEAHTTTIIPPQLDKTELKGKTMKAIMVKFRHGGFFRLFKIPMPLFKNDCYNARDVLNKDFGDLFEQILNAEPLAEKINLVELFLLARVANATPVQPIDYAFEKLLCSNGNIPIHDIASIACMSIRQLQRRFLDHFGMSPKHYSKLVRFTTAYRMRTSLPQLTWSEISMRCGYYDQMHLIRDFRTFAAFNPGELDMNGNSSSMLLFPDHSLQG</sequence>
<evidence type="ECO:0000256" key="2">
    <source>
        <dbReference type="ARBA" id="ARBA00023125"/>
    </source>
</evidence>
<accession>A0A4Q7M7D7</accession>
<dbReference type="SUPFAM" id="SSF46689">
    <property type="entry name" value="Homeodomain-like"/>
    <property type="match status" value="1"/>
</dbReference>
<proteinExistence type="predicted"/>
<dbReference type="AlphaFoldDB" id="A0A4Q7M7D7"/>